<dbReference type="RefSeq" id="WP_160335652.1">
    <property type="nucleotide sequence ID" value="NZ_WSRP01000025.1"/>
</dbReference>
<evidence type="ECO:0000313" key="8">
    <source>
        <dbReference type="EMBL" id="MVX57226.1"/>
    </source>
</evidence>
<keyword evidence="2" id="KW-1003">Cell membrane</keyword>
<protein>
    <submittedName>
        <fullName evidence="8">MFS transporter</fullName>
    </submittedName>
</protein>
<name>A0A6L6YHU6_9BURK</name>
<dbReference type="PANTHER" id="PTHR43124:SF6">
    <property type="entry name" value="TRANSPORTER ARAJ-RELATED"/>
    <property type="match status" value="1"/>
</dbReference>
<organism evidence="8 9">
    <name type="scientific">Parasutterella muris</name>
    <dbReference type="NCBI Taxonomy" id="2565572"/>
    <lineage>
        <taxon>Bacteria</taxon>
        <taxon>Pseudomonadati</taxon>
        <taxon>Pseudomonadota</taxon>
        <taxon>Betaproteobacteria</taxon>
        <taxon>Burkholderiales</taxon>
        <taxon>Sutterellaceae</taxon>
        <taxon>Parasutterella</taxon>
    </lineage>
</organism>
<evidence type="ECO:0000256" key="6">
    <source>
        <dbReference type="SAM" id="Phobius"/>
    </source>
</evidence>
<evidence type="ECO:0000256" key="3">
    <source>
        <dbReference type="ARBA" id="ARBA00022692"/>
    </source>
</evidence>
<keyword evidence="4 6" id="KW-1133">Transmembrane helix</keyword>
<dbReference type="Gene3D" id="1.20.1250.20">
    <property type="entry name" value="MFS general substrate transporter like domains"/>
    <property type="match status" value="1"/>
</dbReference>
<feature type="domain" description="Major facilitator superfamily (MFS) profile" evidence="7">
    <location>
        <begin position="6"/>
        <end position="381"/>
    </location>
</feature>
<dbReference type="EMBL" id="WSRP01000025">
    <property type="protein sequence ID" value="MVX57226.1"/>
    <property type="molecule type" value="Genomic_DNA"/>
</dbReference>
<dbReference type="CDD" id="cd17324">
    <property type="entry name" value="MFS_NepI_like"/>
    <property type="match status" value="1"/>
</dbReference>
<reference evidence="8 9" key="1">
    <citation type="submission" date="2019-12" db="EMBL/GenBank/DDBJ databases">
        <title>Microbes associate with the intestines of laboratory mice.</title>
        <authorList>
            <person name="Navarre W."/>
            <person name="Wong E."/>
        </authorList>
    </citation>
    <scope>NUCLEOTIDE SEQUENCE [LARGE SCALE GENOMIC DNA]</scope>
    <source>
        <strain evidence="8 9">NM82_D38</strain>
    </source>
</reference>
<feature type="transmembrane region" description="Helical" evidence="6">
    <location>
        <begin position="71"/>
        <end position="91"/>
    </location>
</feature>
<dbReference type="InterPro" id="IPR020846">
    <property type="entry name" value="MFS_dom"/>
</dbReference>
<dbReference type="AlphaFoldDB" id="A0A6L6YHU6"/>
<dbReference type="GO" id="GO:0005886">
    <property type="term" value="C:plasma membrane"/>
    <property type="evidence" value="ECO:0007669"/>
    <property type="project" value="UniProtKB-SubCell"/>
</dbReference>
<evidence type="ECO:0000313" key="9">
    <source>
        <dbReference type="Proteomes" id="UP000472580"/>
    </source>
</evidence>
<dbReference type="InterPro" id="IPR036259">
    <property type="entry name" value="MFS_trans_sf"/>
</dbReference>
<feature type="transmembrane region" description="Helical" evidence="6">
    <location>
        <begin position="267"/>
        <end position="287"/>
    </location>
</feature>
<evidence type="ECO:0000256" key="4">
    <source>
        <dbReference type="ARBA" id="ARBA00022989"/>
    </source>
</evidence>
<dbReference type="PROSITE" id="PS50850">
    <property type="entry name" value="MFS"/>
    <property type="match status" value="1"/>
</dbReference>
<feature type="transmembrane region" description="Helical" evidence="6">
    <location>
        <begin position="160"/>
        <end position="180"/>
    </location>
</feature>
<feature type="transmembrane region" description="Helical" evidence="6">
    <location>
        <begin position="293"/>
        <end position="315"/>
    </location>
</feature>
<dbReference type="OrthoDB" id="9788453at2"/>
<evidence type="ECO:0000256" key="1">
    <source>
        <dbReference type="ARBA" id="ARBA00004651"/>
    </source>
</evidence>
<accession>A0A6L6YHU6</accession>
<evidence type="ECO:0000256" key="2">
    <source>
        <dbReference type="ARBA" id="ARBA00022475"/>
    </source>
</evidence>
<evidence type="ECO:0000256" key="5">
    <source>
        <dbReference type="ARBA" id="ARBA00023136"/>
    </source>
</evidence>
<comment type="subcellular location">
    <subcellularLocation>
        <location evidence="1">Cell membrane</location>
        <topology evidence="1">Multi-pass membrane protein</topology>
    </subcellularLocation>
</comment>
<feature type="transmembrane region" description="Helical" evidence="6">
    <location>
        <begin position="131"/>
        <end position="154"/>
    </location>
</feature>
<proteinExistence type="predicted"/>
<dbReference type="InterPro" id="IPR050189">
    <property type="entry name" value="MFS_Efflux_Transporters"/>
</dbReference>
<sequence>MKLNKHIAALCIGTFCLGVAELGIVPVLTDVAHSLHVSIPQAGLYISAYAAGVCAGIIVLLVFARSVNLKYTLLAAAVLILVGNASAALAQNDYMMLAARFISGSPHGIFFALGAVAAQRLAAEGESARDITLMVLGQTSANLVGVPLGSWIGYAFSWRIIFMTIAALSLLLIAALIYWLSSLPVQKKTLKELIQPLRYPHPWIILAGIAIGSGGFYAYYSYVDPIMSKVSGLPASMMTPVIALAGLSMFVGNVVSAPLTKHFNDETLVFSGQLLIAFAALGAYFLSRDEITSIFMMSLAAFGYFFIAGPMQALVIKGAGDAKVIIAALGQIAYNGANAIGAYLGGVAIDVSGIASECALPSLLLGFVSSVLFYFVWRSSNRNDLAGD</sequence>
<feature type="transmembrane region" description="Helical" evidence="6">
    <location>
        <begin position="324"/>
        <end position="347"/>
    </location>
</feature>
<keyword evidence="5 6" id="KW-0472">Membrane</keyword>
<keyword evidence="9" id="KW-1185">Reference proteome</keyword>
<keyword evidence="3 6" id="KW-0812">Transmembrane</keyword>
<feature type="transmembrane region" description="Helical" evidence="6">
    <location>
        <begin position="46"/>
        <end position="64"/>
    </location>
</feature>
<evidence type="ECO:0000259" key="7">
    <source>
        <dbReference type="PROSITE" id="PS50850"/>
    </source>
</evidence>
<gene>
    <name evidence="8" type="ORF">E5987_08420</name>
</gene>
<dbReference type="PANTHER" id="PTHR43124">
    <property type="entry name" value="PURINE EFFLUX PUMP PBUE"/>
    <property type="match status" value="1"/>
</dbReference>
<dbReference type="InterPro" id="IPR011701">
    <property type="entry name" value="MFS"/>
</dbReference>
<feature type="transmembrane region" description="Helical" evidence="6">
    <location>
        <begin position="232"/>
        <end position="255"/>
    </location>
</feature>
<feature type="transmembrane region" description="Helical" evidence="6">
    <location>
        <begin position="201"/>
        <end position="220"/>
    </location>
</feature>
<dbReference type="SUPFAM" id="SSF103473">
    <property type="entry name" value="MFS general substrate transporter"/>
    <property type="match status" value="1"/>
</dbReference>
<comment type="caution">
    <text evidence="8">The sequence shown here is derived from an EMBL/GenBank/DDBJ whole genome shotgun (WGS) entry which is preliminary data.</text>
</comment>
<dbReference type="Pfam" id="PF07690">
    <property type="entry name" value="MFS_1"/>
    <property type="match status" value="1"/>
</dbReference>
<dbReference type="GO" id="GO:0022857">
    <property type="term" value="F:transmembrane transporter activity"/>
    <property type="evidence" value="ECO:0007669"/>
    <property type="project" value="InterPro"/>
</dbReference>
<dbReference type="Proteomes" id="UP000472580">
    <property type="component" value="Unassembled WGS sequence"/>
</dbReference>
<feature type="transmembrane region" description="Helical" evidence="6">
    <location>
        <begin position="359"/>
        <end position="377"/>
    </location>
</feature>